<dbReference type="Pfam" id="PF00535">
    <property type="entry name" value="Glycos_transf_2"/>
    <property type="match status" value="1"/>
</dbReference>
<evidence type="ECO:0000256" key="4">
    <source>
        <dbReference type="ARBA" id="ARBA00022676"/>
    </source>
</evidence>
<dbReference type="EMBL" id="JACHJL010000003">
    <property type="protein sequence ID" value="MBB5934525.1"/>
    <property type="molecule type" value="Genomic_DNA"/>
</dbReference>
<comment type="caution">
    <text evidence="12">The sequence shown here is derived from an EMBL/GenBank/DDBJ whole genome shotgun (WGS) entry which is preliminary data.</text>
</comment>
<dbReference type="PANTHER" id="PTHR48090">
    <property type="entry name" value="UNDECAPRENYL-PHOSPHATE 4-DEOXY-4-FORMAMIDO-L-ARABINOSE TRANSFERASE-RELATED"/>
    <property type="match status" value="1"/>
</dbReference>
<evidence type="ECO:0000259" key="11">
    <source>
        <dbReference type="Pfam" id="PF00535"/>
    </source>
</evidence>
<evidence type="ECO:0000313" key="13">
    <source>
        <dbReference type="Proteomes" id="UP000588098"/>
    </source>
</evidence>
<evidence type="ECO:0000256" key="7">
    <source>
        <dbReference type="ARBA" id="ARBA00039022"/>
    </source>
</evidence>
<sequence length="357" mass="37575">MLEEVERWLSSRSWSAADRPSLDQLLAAKRAGGNSVSVVLPALNEEATVGAIVAAIRRDLMLAAPLVDELVVLDSGSTDRTAAVAGAAGARVVHRDSLLPRIPAVPGKGEVLWRSLLATSGDIVCFVDADLRDFSSAFVSGIVGPLLTHPETQLVKAMYDRPLYPLDSGSPPENGAGAGVDGAGAVASTNGAAAAAASDSAVGGIGPIGQGGRVTELVARPLLNLHWPQLAGFVQPLGGEYAARRALLERLPFPVGYGVELGLLVDALHTVGLDALAQVDVGVRKHRHQDGQALGRMAAAIYRTAQLRLTRGHLIRPRLTQFARGADGGFEPRTHTVDTEERPPMIEIQEYAERWAA</sequence>
<comment type="catalytic activity">
    <reaction evidence="9">
        <text>(2R)-3-phosphoglycerate + UDP-alpha-D-glucose = (2R)-2-O-(alpha-D-glucopyranosyl)-3-phospho-glycerate + UDP + H(+)</text>
        <dbReference type="Rhea" id="RHEA:31319"/>
        <dbReference type="ChEBI" id="CHEBI:15378"/>
        <dbReference type="ChEBI" id="CHEBI:58223"/>
        <dbReference type="ChEBI" id="CHEBI:58272"/>
        <dbReference type="ChEBI" id="CHEBI:58885"/>
        <dbReference type="ChEBI" id="CHEBI:62600"/>
        <dbReference type="EC" id="2.4.1.266"/>
    </reaction>
    <physiologicalReaction direction="left-to-right" evidence="9">
        <dbReference type="Rhea" id="RHEA:31320"/>
    </physiologicalReaction>
</comment>
<evidence type="ECO:0000256" key="5">
    <source>
        <dbReference type="ARBA" id="ARBA00022679"/>
    </source>
</evidence>
<dbReference type="AlphaFoldDB" id="A0A7W9Q6M9"/>
<dbReference type="EC" id="2.4.1.266" evidence="7"/>
<evidence type="ECO:0000256" key="6">
    <source>
        <dbReference type="ARBA" id="ARBA00022842"/>
    </source>
</evidence>
<keyword evidence="5 12" id="KW-0808">Transferase</keyword>
<accession>A0A7W9Q6M9</accession>
<name>A0A7W9Q6M9_9ACTN</name>
<comment type="cofactor">
    <cofactor evidence="1">
        <name>Mn(2+)</name>
        <dbReference type="ChEBI" id="CHEBI:29035"/>
    </cofactor>
</comment>
<dbReference type="RefSeq" id="WP_184570102.1">
    <property type="nucleotide sequence ID" value="NZ_JACHJL010000003.1"/>
</dbReference>
<dbReference type="Proteomes" id="UP000588098">
    <property type="component" value="Unassembled WGS sequence"/>
</dbReference>
<proteinExistence type="inferred from homology"/>
<evidence type="ECO:0000256" key="9">
    <source>
        <dbReference type="ARBA" id="ARBA00048689"/>
    </source>
</evidence>
<feature type="domain" description="Glycosyltransferase 2-like" evidence="11">
    <location>
        <begin position="37"/>
        <end position="135"/>
    </location>
</feature>
<evidence type="ECO:0000256" key="8">
    <source>
        <dbReference type="ARBA" id="ARBA00040894"/>
    </source>
</evidence>
<comment type="catalytic activity">
    <reaction evidence="10">
        <text>an NDP-alpha-D-glucose + (2R)-3-phosphoglycerate = (2R)-2-O-(alpha-D-glucopyranosyl)-3-phospho-glycerate + a ribonucleoside 5'-diphosphate + H(+)</text>
        <dbReference type="Rhea" id="RHEA:47244"/>
        <dbReference type="ChEBI" id="CHEBI:15378"/>
        <dbReference type="ChEBI" id="CHEBI:57930"/>
        <dbReference type="ChEBI" id="CHEBI:58272"/>
        <dbReference type="ChEBI" id="CHEBI:62600"/>
        <dbReference type="ChEBI" id="CHEBI:76533"/>
        <dbReference type="EC" id="2.4.1.266"/>
    </reaction>
    <physiologicalReaction direction="left-to-right" evidence="10">
        <dbReference type="Rhea" id="RHEA:47245"/>
    </physiologicalReaction>
</comment>
<dbReference type="InterPro" id="IPR029044">
    <property type="entry name" value="Nucleotide-diphossugar_trans"/>
</dbReference>
<organism evidence="12 13">
    <name type="scientific">Streptomyces zagrosensis</name>
    <dbReference type="NCBI Taxonomy" id="1042984"/>
    <lineage>
        <taxon>Bacteria</taxon>
        <taxon>Bacillati</taxon>
        <taxon>Actinomycetota</taxon>
        <taxon>Actinomycetes</taxon>
        <taxon>Kitasatosporales</taxon>
        <taxon>Streptomycetaceae</taxon>
        <taxon>Streptomyces</taxon>
    </lineage>
</organism>
<keyword evidence="4 12" id="KW-0328">Glycosyltransferase</keyword>
<dbReference type="InterPro" id="IPR050256">
    <property type="entry name" value="Glycosyltransferase_2"/>
</dbReference>
<dbReference type="SUPFAM" id="SSF53448">
    <property type="entry name" value="Nucleotide-diphospho-sugar transferases"/>
    <property type="match status" value="2"/>
</dbReference>
<evidence type="ECO:0000256" key="10">
    <source>
        <dbReference type="ARBA" id="ARBA00048997"/>
    </source>
</evidence>
<comment type="similarity">
    <text evidence="3">Belongs to the glycosyltransferase 2 family.</text>
</comment>
<dbReference type="Gene3D" id="3.90.550.10">
    <property type="entry name" value="Spore Coat Polysaccharide Biosynthesis Protein SpsA, Chain A"/>
    <property type="match status" value="1"/>
</dbReference>
<reference evidence="12 13" key="1">
    <citation type="submission" date="2020-08" db="EMBL/GenBank/DDBJ databases">
        <title>Genomic Encyclopedia of Type Strains, Phase III (KMG-III): the genomes of soil and plant-associated and newly described type strains.</title>
        <authorList>
            <person name="Whitman W."/>
        </authorList>
    </citation>
    <scope>NUCLEOTIDE SEQUENCE [LARGE SCALE GENOMIC DNA]</scope>
    <source>
        <strain evidence="12 13">CECT 8305</strain>
    </source>
</reference>
<keyword evidence="13" id="KW-1185">Reference proteome</keyword>
<dbReference type="GO" id="GO:0016757">
    <property type="term" value="F:glycosyltransferase activity"/>
    <property type="evidence" value="ECO:0007669"/>
    <property type="project" value="UniProtKB-KW"/>
</dbReference>
<evidence type="ECO:0000313" key="12">
    <source>
        <dbReference type="EMBL" id="MBB5934525.1"/>
    </source>
</evidence>
<keyword evidence="6" id="KW-0460">Magnesium</keyword>
<evidence type="ECO:0000256" key="2">
    <source>
        <dbReference type="ARBA" id="ARBA00001946"/>
    </source>
</evidence>
<comment type="cofactor">
    <cofactor evidence="2">
        <name>Mg(2+)</name>
        <dbReference type="ChEBI" id="CHEBI:18420"/>
    </cofactor>
</comment>
<protein>
    <recommendedName>
        <fullName evidence="8">Glucosyl-3-phosphoglycerate synthase</fullName>
        <ecNumber evidence="7">2.4.1.266</ecNumber>
    </recommendedName>
</protein>
<gene>
    <name evidence="12" type="ORF">FHS42_001572</name>
</gene>
<dbReference type="PANTHER" id="PTHR48090:SF10">
    <property type="entry name" value="GLUCOSYL-3-PHOSPHOGLYCERATE SYNTHASE"/>
    <property type="match status" value="1"/>
</dbReference>
<evidence type="ECO:0000256" key="1">
    <source>
        <dbReference type="ARBA" id="ARBA00001936"/>
    </source>
</evidence>
<dbReference type="InterPro" id="IPR001173">
    <property type="entry name" value="Glyco_trans_2-like"/>
</dbReference>
<evidence type="ECO:0000256" key="3">
    <source>
        <dbReference type="ARBA" id="ARBA00006739"/>
    </source>
</evidence>